<dbReference type="EMBL" id="JAUUTY010000002">
    <property type="protein sequence ID" value="KAK1686396.1"/>
    <property type="molecule type" value="Genomic_DNA"/>
</dbReference>
<accession>A0AAD8TRI6</accession>
<gene>
    <name evidence="1" type="ORF">QYE76_047244</name>
</gene>
<name>A0AAD8TRI6_LOLMU</name>
<reference evidence="1" key="1">
    <citation type="submission" date="2023-07" db="EMBL/GenBank/DDBJ databases">
        <title>A chromosome-level genome assembly of Lolium multiflorum.</title>
        <authorList>
            <person name="Chen Y."/>
            <person name="Copetti D."/>
            <person name="Kolliker R."/>
            <person name="Studer B."/>
        </authorList>
    </citation>
    <scope>NUCLEOTIDE SEQUENCE</scope>
    <source>
        <strain evidence="1">02402/16</strain>
        <tissue evidence="1">Leaf</tissue>
    </source>
</reference>
<sequence length="175" mass="20054">MEHAIATCDDVVEGFEEGEDILGPDDVVADGAGAGIGKKKGESHRIGGFIDEEDLMLSDFWLAVRQDSICGTQQKGKTYWRKETQEFHEKHLHRPYPIYSTRNKESIKKRWNYIKQETMSLATQKAGVGVVVVLPRALEYFKTKHNKGFHMVHCWNALKEAPKWRLDVEAYMDTI</sequence>
<dbReference type="Proteomes" id="UP001231189">
    <property type="component" value="Unassembled WGS sequence"/>
</dbReference>
<organism evidence="1 2">
    <name type="scientific">Lolium multiflorum</name>
    <name type="common">Italian ryegrass</name>
    <name type="synonym">Lolium perenne subsp. multiflorum</name>
    <dbReference type="NCBI Taxonomy" id="4521"/>
    <lineage>
        <taxon>Eukaryota</taxon>
        <taxon>Viridiplantae</taxon>
        <taxon>Streptophyta</taxon>
        <taxon>Embryophyta</taxon>
        <taxon>Tracheophyta</taxon>
        <taxon>Spermatophyta</taxon>
        <taxon>Magnoliopsida</taxon>
        <taxon>Liliopsida</taxon>
        <taxon>Poales</taxon>
        <taxon>Poaceae</taxon>
        <taxon>BOP clade</taxon>
        <taxon>Pooideae</taxon>
        <taxon>Poodae</taxon>
        <taxon>Poeae</taxon>
        <taxon>Poeae Chloroplast Group 2 (Poeae type)</taxon>
        <taxon>Loliodinae</taxon>
        <taxon>Loliinae</taxon>
        <taxon>Lolium</taxon>
    </lineage>
</organism>
<proteinExistence type="predicted"/>
<keyword evidence="2" id="KW-1185">Reference proteome</keyword>
<dbReference type="PANTHER" id="PTHR45125">
    <property type="entry name" value="F21J9.4-RELATED"/>
    <property type="match status" value="1"/>
</dbReference>
<dbReference type="PANTHER" id="PTHR45125:SF48">
    <property type="entry name" value="MYB-LIKE DOMAIN-CONTAINING PROTEIN"/>
    <property type="match status" value="1"/>
</dbReference>
<evidence type="ECO:0000313" key="2">
    <source>
        <dbReference type="Proteomes" id="UP001231189"/>
    </source>
</evidence>
<protein>
    <submittedName>
        <fullName evidence="1">Uncharacterized protein</fullName>
    </submittedName>
</protein>
<evidence type="ECO:0000313" key="1">
    <source>
        <dbReference type="EMBL" id="KAK1686396.1"/>
    </source>
</evidence>
<dbReference type="AlphaFoldDB" id="A0AAD8TRI6"/>
<comment type="caution">
    <text evidence="1">The sequence shown here is derived from an EMBL/GenBank/DDBJ whole genome shotgun (WGS) entry which is preliminary data.</text>
</comment>